<dbReference type="InterPro" id="IPR007421">
    <property type="entry name" value="Schlafen_AlbA_2_dom"/>
</dbReference>
<dbReference type="Pfam" id="PF04326">
    <property type="entry name" value="SLFN_AlbA_2"/>
    <property type="match status" value="1"/>
</dbReference>
<dbReference type="PANTHER" id="PTHR30595:SF6">
    <property type="entry name" value="SCHLAFEN ALBA-2 DOMAIN-CONTAINING PROTEIN"/>
    <property type="match status" value="1"/>
</dbReference>
<evidence type="ECO:0000313" key="2">
    <source>
        <dbReference type="EMBL" id="HJA86138.1"/>
    </source>
</evidence>
<keyword evidence="2" id="KW-0067">ATP-binding</keyword>
<protein>
    <submittedName>
        <fullName evidence="2">ATP-binding protein</fullName>
    </submittedName>
</protein>
<feature type="domain" description="Schlafen AlbA-2" evidence="1">
    <location>
        <begin position="18"/>
        <end position="130"/>
    </location>
</feature>
<gene>
    <name evidence="2" type="ORF">H9950_08120</name>
</gene>
<proteinExistence type="predicted"/>
<evidence type="ECO:0000259" key="1">
    <source>
        <dbReference type="Pfam" id="PF04326"/>
    </source>
</evidence>
<reference evidence="2" key="2">
    <citation type="submission" date="2021-04" db="EMBL/GenBank/DDBJ databases">
        <authorList>
            <person name="Gilroy R."/>
        </authorList>
    </citation>
    <scope>NUCLEOTIDE SEQUENCE</scope>
    <source>
        <strain evidence="2">ChiHjej12B11-9795</strain>
    </source>
</reference>
<dbReference type="EMBL" id="DWZI01000041">
    <property type="protein sequence ID" value="HJA86138.1"/>
    <property type="molecule type" value="Genomic_DNA"/>
</dbReference>
<accession>A0A9D2HXX4</accession>
<comment type="caution">
    <text evidence="2">The sequence shown here is derived from an EMBL/GenBank/DDBJ whole genome shotgun (WGS) entry which is preliminary data.</text>
</comment>
<dbReference type="Gene3D" id="3.30.950.30">
    <property type="entry name" value="Schlafen, AAA domain"/>
    <property type="match status" value="1"/>
</dbReference>
<dbReference type="AlphaFoldDB" id="A0A9D2HXX4"/>
<name>A0A9D2HXX4_9BACE</name>
<sequence>MKPLTDTDYIHALIAEGEHQQQDFKFEISDVRKIAKTLSAFANTDGGRLLIGVKDNGKIAGVRSAEEQYMIEAAAQLYCVPPVNCHWQTFLAEGRTVLVVTVDESASKPVYAKDENGRRLAYLRIADENILATPVHLRIWQQNGNPRGELIEFTEREQLLLRLFAEHDRLSFNRYCRLSRLPRRSAEHLLAKLVRYGIVELLFEGHKFYFRLKS</sequence>
<dbReference type="InterPro" id="IPR038461">
    <property type="entry name" value="Schlafen_AlbA_2_dom_sf"/>
</dbReference>
<organism evidence="2 3">
    <name type="scientific">Candidatus Bacteroides avicola</name>
    <dbReference type="NCBI Taxonomy" id="2838468"/>
    <lineage>
        <taxon>Bacteria</taxon>
        <taxon>Pseudomonadati</taxon>
        <taxon>Bacteroidota</taxon>
        <taxon>Bacteroidia</taxon>
        <taxon>Bacteroidales</taxon>
        <taxon>Bacteroidaceae</taxon>
        <taxon>Bacteroides</taxon>
    </lineage>
</organism>
<keyword evidence="2" id="KW-0547">Nucleotide-binding</keyword>
<dbReference type="PANTHER" id="PTHR30595">
    <property type="entry name" value="GLPR-RELATED TRANSCRIPTIONAL REPRESSOR"/>
    <property type="match status" value="1"/>
</dbReference>
<reference evidence="2" key="1">
    <citation type="journal article" date="2021" name="PeerJ">
        <title>Extensive microbial diversity within the chicken gut microbiome revealed by metagenomics and culture.</title>
        <authorList>
            <person name="Gilroy R."/>
            <person name="Ravi A."/>
            <person name="Getino M."/>
            <person name="Pursley I."/>
            <person name="Horton D.L."/>
            <person name="Alikhan N.F."/>
            <person name="Baker D."/>
            <person name="Gharbi K."/>
            <person name="Hall N."/>
            <person name="Watson M."/>
            <person name="Adriaenssens E.M."/>
            <person name="Foster-Nyarko E."/>
            <person name="Jarju S."/>
            <person name="Secka A."/>
            <person name="Antonio M."/>
            <person name="Oren A."/>
            <person name="Chaudhuri R.R."/>
            <person name="La Ragione R."/>
            <person name="Hildebrand F."/>
            <person name="Pallen M.J."/>
        </authorList>
    </citation>
    <scope>NUCLEOTIDE SEQUENCE</scope>
    <source>
        <strain evidence="2">ChiHjej12B11-9795</strain>
    </source>
</reference>
<dbReference type="GO" id="GO:0005524">
    <property type="term" value="F:ATP binding"/>
    <property type="evidence" value="ECO:0007669"/>
    <property type="project" value="UniProtKB-KW"/>
</dbReference>
<evidence type="ECO:0000313" key="3">
    <source>
        <dbReference type="Proteomes" id="UP000823862"/>
    </source>
</evidence>
<dbReference type="Proteomes" id="UP000823862">
    <property type="component" value="Unassembled WGS sequence"/>
</dbReference>